<accession>A0A0V1J4I7</accession>
<proteinExistence type="predicted"/>
<reference evidence="3 4" key="1">
    <citation type="submission" date="2015-01" db="EMBL/GenBank/DDBJ databases">
        <title>Evolution of Trichinella species and genotypes.</title>
        <authorList>
            <person name="Korhonen P.K."/>
            <person name="Edoardo P."/>
            <person name="Giuseppe L.R."/>
            <person name="Gasser R.B."/>
        </authorList>
    </citation>
    <scope>NUCLEOTIDE SEQUENCE [LARGE SCALE GENOMIC DNA]</scope>
    <source>
        <strain evidence="2">ISS176</strain>
        <strain evidence="1">ISS470</strain>
    </source>
</reference>
<dbReference type="EMBL" id="JYDV01000135">
    <property type="protein sequence ID" value="KRZ29874.1"/>
    <property type="molecule type" value="Genomic_DNA"/>
</dbReference>
<evidence type="ECO:0000313" key="1">
    <source>
        <dbReference type="EMBL" id="KRY82902.1"/>
    </source>
</evidence>
<gene>
    <name evidence="2" type="ORF">T4C_6257</name>
    <name evidence="1" type="ORF">T4D_9151</name>
</gene>
<comment type="caution">
    <text evidence="2">The sequence shown here is derived from an EMBL/GenBank/DDBJ whole genome shotgun (WGS) entry which is preliminary data.</text>
</comment>
<keyword evidence="4" id="KW-1185">Reference proteome</keyword>
<evidence type="ECO:0000313" key="3">
    <source>
        <dbReference type="Proteomes" id="UP000054826"/>
    </source>
</evidence>
<evidence type="ECO:0000313" key="2">
    <source>
        <dbReference type="EMBL" id="KRZ29874.1"/>
    </source>
</evidence>
<organism evidence="2 3">
    <name type="scientific">Trichinella pseudospiralis</name>
    <name type="common">Parasitic roundworm</name>
    <dbReference type="NCBI Taxonomy" id="6337"/>
    <lineage>
        <taxon>Eukaryota</taxon>
        <taxon>Metazoa</taxon>
        <taxon>Ecdysozoa</taxon>
        <taxon>Nematoda</taxon>
        <taxon>Enoplea</taxon>
        <taxon>Dorylaimia</taxon>
        <taxon>Trichinellida</taxon>
        <taxon>Trichinellidae</taxon>
        <taxon>Trichinella</taxon>
    </lineage>
</organism>
<evidence type="ECO:0000313" key="4">
    <source>
        <dbReference type="Proteomes" id="UP000054995"/>
    </source>
</evidence>
<dbReference type="AlphaFoldDB" id="A0A0V1J4I7"/>
<sequence>MFKKCNINIHIEFNVSLLIVRLNFLPVHLSSLFHQQILPQQTSNLFSFVVQKCKLVSIFRMFADLLKLICIWTGKKRLHARKPAAMLNFVVVRLVFTGRQ</sequence>
<dbReference type="EMBL" id="JYDT01000157">
    <property type="protein sequence ID" value="KRY82902.1"/>
    <property type="molecule type" value="Genomic_DNA"/>
</dbReference>
<protein>
    <submittedName>
        <fullName evidence="2">Uncharacterized protein</fullName>
    </submittedName>
</protein>
<dbReference type="Proteomes" id="UP000054995">
    <property type="component" value="Unassembled WGS sequence"/>
</dbReference>
<name>A0A0V1J4I7_TRIPS</name>
<dbReference type="Proteomes" id="UP000054826">
    <property type="component" value="Unassembled WGS sequence"/>
</dbReference>